<accession>A0A401ZBT5</accession>
<keyword evidence="2" id="KW-1185">Reference proteome</keyword>
<gene>
    <name evidence="1" type="ORF">KDAU_16660</name>
</gene>
<dbReference type="AlphaFoldDB" id="A0A401ZBT5"/>
<organism evidence="1 2">
    <name type="scientific">Dictyobacter aurantiacus</name>
    <dbReference type="NCBI Taxonomy" id="1936993"/>
    <lineage>
        <taxon>Bacteria</taxon>
        <taxon>Bacillati</taxon>
        <taxon>Chloroflexota</taxon>
        <taxon>Ktedonobacteria</taxon>
        <taxon>Ktedonobacterales</taxon>
        <taxon>Dictyobacteraceae</taxon>
        <taxon>Dictyobacter</taxon>
    </lineage>
</organism>
<proteinExistence type="predicted"/>
<dbReference type="Proteomes" id="UP000287224">
    <property type="component" value="Unassembled WGS sequence"/>
</dbReference>
<dbReference type="EMBL" id="BIFQ01000001">
    <property type="protein sequence ID" value="GCE04337.1"/>
    <property type="molecule type" value="Genomic_DNA"/>
</dbReference>
<comment type="caution">
    <text evidence="1">The sequence shown here is derived from an EMBL/GenBank/DDBJ whole genome shotgun (WGS) entry which is preliminary data.</text>
</comment>
<sequence>MDRRLVGVAVARPLDVLAEPDALETAADRRALTAEAVSRAWEDRPDAAPAEKHFVAVGRMCVHNEYNI</sequence>
<reference evidence="2" key="1">
    <citation type="submission" date="2018-12" db="EMBL/GenBank/DDBJ databases">
        <title>Tengunoibacter tsumagoiensis gen. nov., sp. nov., Dictyobacter kobayashii sp. nov., D. alpinus sp. nov., and D. joshuensis sp. nov. and description of Dictyobacteraceae fam. nov. within the order Ktedonobacterales isolated from Tengu-no-mugimeshi.</title>
        <authorList>
            <person name="Wang C.M."/>
            <person name="Zheng Y."/>
            <person name="Sakai Y."/>
            <person name="Toyoda A."/>
            <person name="Minakuchi Y."/>
            <person name="Abe K."/>
            <person name="Yokota A."/>
            <person name="Yabe S."/>
        </authorList>
    </citation>
    <scope>NUCLEOTIDE SEQUENCE [LARGE SCALE GENOMIC DNA]</scope>
    <source>
        <strain evidence="2">S-27</strain>
    </source>
</reference>
<evidence type="ECO:0000313" key="2">
    <source>
        <dbReference type="Proteomes" id="UP000287224"/>
    </source>
</evidence>
<name>A0A401ZBT5_9CHLR</name>
<protein>
    <submittedName>
        <fullName evidence="1">Uncharacterized protein</fullName>
    </submittedName>
</protein>
<evidence type="ECO:0000313" key="1">
    <source>
        <dbReference type="EMBL" id="GCE04337.1"/>
    </source>
</evidence>